<dbReference type="Proteomes" id="UP000448867">
    <property type="component" value="Unassembled WGS sequence"/>
</dbReference>
<evidence type="ECO:0000313" key="2">
    <source>
        <dbReference type="EMBL" id="MRX73140.1"/>
    </source>
</evidence>
<sequence>MKRKRKGSAGSFKKSAEKLVEEILAGERAALAQAITLVESNAEHHFETAQHILTKLLPHSGSSVRIGITGVPGAGKSTFIDSFGTYLCNEGRRVAVLAVDPSSKVTGGSILGDKTRMERLSKNPHAFIRPSPASGTLGGVARKTRETIILCEAAGFDWILVETVGVGQGEFVVREMVDFFMLLVLTGAGDELQTMKKGIMELPDLVVVNKADGNNLERAKAAIHEYQSILHFLKPYTAGWETTAVPASALYEKGIKEIAQSVQDFIEETENSGILQERRTSQQKEWLHEMIKEQLHYMFMKDEHISKLLPRYEQKVLSGDQSVSLSVRELMNLFFSKRKQL</sequence>
<accession>A0A7X2J0E9</accession>
<evidence type="ECO:0000313" key="3">
    <source>
        <dbReference type="Proteomes" id="UP000448867"/>
    </source>
</evidence>
<gene>
    <name evidence="2" type="primary">meaB</name>
    <name evidence="2" type="ORF">GJU40_13405</name>
</gene>
<evidence type="ECO:0000256" key="1">
    <source>
        <dbReference type="ARBA" id="ARBA00009625"/>
    </source>
</evidence>
<dbReference type="CDD" id="cd03114">
    <property type="entry name" value="MMAA-like"/>
    <property type="match status" value="1"/>
</dbReference>
<comment type="caution">
    <text evidence="2">The sequence shown here is derived from an EMBL/GenBank/DDBJ whole genome shotgun (WGS) entry which is preliminary data.</text>
</comment>
<dbReference type="Pfam" id="PF03308">
    <property type="entry name" value="MeaB"/>
    <property type="match status" value="1"/>
</dbReference>
<dbReference type="GO" id="GO:0005737">
    <property type="term" value="C:cytoplasm"/>
    <property type="evidence" value="ECO:0007669"/>
    <property type="project" value="TreeGrafter"/>
</dbReference>
<dbReference type="Gene3D" id="1.10.287.130">
    <property type="match status" value="1"/>
</dbReference>
<dbReference type="GO" id="GO:0005525">
    <property type="term" value="F:GTP binding"/>
    <property type="evidence" value="ECO:0007669"/>
    <property type="project" value="InterPro"/>
</dbReference>
<organism evidence="2 3">
    <name type="scientific">Metabacillus lacus</name>
    <dbReference type="NCBI Taxonomy" id="1983721"/>
    <lineage>
        <taxon>Bacteria</taxon>
        <taxon>Bacillati</taxon>
        <taxon>Bacillota</taxon>
        <taxon>Bacilli</taxon>
        <taxon>Bacillales</taxon>
        <taxon>Bacillaceae</taxon>
        <taxon>Metabacillus</taxon>
    </lineage>
</organism>
<dbReference type="NCBIfam" id="TIGR00750">
    <property type="entry name" value="lao"/>
    <property type="match status" value="1"/>
</dbReference>
<dbReference type="EC" id="3.6.5.-" evidence="2"/>
<dbReference type="EMBL" id="WKKI01000028">
    <property type="protein sequence ID" value="MRX73140.1"/>
    <property type="molecule type" value="Genomic_DNA"/>
</dbReference>
<dbReference type="SUPFAM" id="SSF52540">
    <property type="entry name" value="P-loop containing nucleoside triphosphate hydrolases"/>
    <property type="match status" value="1"/>
</dbReference>
<keyword evidence="2" id="KW-0378">Hydrolase</keyword>
<reference evidence="2 3" key="1">
    <citation type="submission" date="2019-11" db="EMBL/GenBank/DDBJ databases">
        <title>Bacillus lacus genome.</title>
        <authorList>
            <person name="Allen C.J."/>
            <person name="Newman J.D."/>
        </authorList>
    </citation>
    <scope>NUCLEOTIDE SEQUENCE [LARGE SCALE GENOMIC DNA]</scope>
    <source>
        <strain evidence="2 3">KCTC 33946</strain>
    </source>
</reference>
<dbReference type="NCBIfam" id="NF006958">
    <property type="entry name" value="PRK09435.1"/>
    <property type="match status" value="1"/>
</dbReference>
<dbReference type="RefSeq" id="WP_154308509.1">
    <property type="nucleotide sequence ID" value="NZ_WKKI01000028.1"/>
</dbReference>
<dbReference type="PANTHER" id="PTHR23408:SF3">
    <property type="entry name" value="METHYLMALONIC ACIDURIA TYPE A PROTEIN, MITOCHONDRIAL"/>
    <property type="match status" value="1"/>
</dbReference>
<dbReference type="InterPro" id="IPR027417">
    <property type="entry name" value="P-loop_NTPase"/>
</dbReference>
<dbReference type="AlphaFoldDB" id="A0A7X2J0E9"/>
<dbReference type="Gene3D" id="3.40.50.300">
    <property type="entry name" value="P-loop containing nucleotide triphosphate hydrolases"/>
    <property type="match status" value="1"/>
</dbReference>
<proteinExistence type="inferred from homology"/>
<dbReference type="GO" id="GO:0003924">
    <property type="term" value="F:GTPase activity"/>
    <property type="evidence" value="ECO:0007669"/>
    <property type="project" value="InterPro"/>
</dbReference>
<comment type="similarity">
    <text evidence="1">Belongs to the SIMIBI class G3E GTPase family. ArgK/MeaB subfamily.</text>
</comment>
<protein>
    <submittedName>
        <fullName evidence="2">Methylmalonyl Co-A mutase-associated GTPase MeaB</fullName>
        <ecNumber evidence="2">3.6.5.-</ecNumber>
    </submittedName>
</protein>
<dbReference type="PANTHER" id="PTHR23408">
    <property type="entry name" value="METHYLMALONYL-COA MUTASE"/>
    <property type="match status" value="1"/>
</dbReference>
<keyword evidence="3" id="KW-1185">Reference proteome</keyword>
<dbReference type="OrthoDB" id="9778292at2"/>
<dbReference type="InterPro" id="IPR005129">
    <property type="entry name" value="GTPase_ArgK"/>
</dbReference>
<name>A0A7X2J0E9_9BACI</name>
<dbReference type="Gene3D" id="1.20.5.170">
    <property type="match status" value="1"/>
</dbReference>